<feature type="region of interest" description="Disordered" evidence="1">
    <location>
        <begin position="501"/>
        <end position="550"/>
    </location>
</feature>
<name>A0A8X6KIC8_TRICU</name>
<evidence type="ECO:0000313" key="2">
    <source>
        <dbReference type="EMBL" id="GFQ74824.1"/>
    </source>
</evidence>
<dbReference type="Proteomes" id="UP000887116">
    <property type="component" value="Unassembled WGS sequence"/>
</dbReference>
<comment type="caution">
    <text evidence="2">The sequence shown here is derived from an EMBL/GenBank/DDBJ whole genome shotgun (WGS) entry which is preliminary data.</text>
</comment>
<feature type="compositionally biased region" description="Polar residues" evidence="1">
    <location>
        <begin position="285"/>
        <end position="294"/>
    </location>
</feature>
<feature type="compositionally biased region" description="Basic and acidic residues" evidence="1">
    <location>
        <begin position="367"/>
        <end position="376"/>
    </location>
</feature>
<dbReference type="EMBL" id="BMAO01011585">
    <property type="protein sequence ID" value="GFQ74824.1"/>
    <property type="molecule type" value="Genomic_DNA"/>
</dbReference>
<feature type="region of interest" description="Disordered" evidence="1">
    <location>
        <begin position="410"/>
        <end position="485"/>
    </location>
</feature>
<reference evidence="2" key="1">
    <citation type="submission" date="2020-07" db="EMBL/GenBank/DDBJ databases">
        <title>Multicomponent nature underlies the extraordinary mechanical properties of spider dragline silk.</title>
        <authorList>
            <person name="Kono N."/>
            <person name="Nakamura H."/>
            <person name="Mori M."/>
            <person name="Yoshida Y."/>
            <person name="Ohtoshi R."/>
            <person name="Malay A.D."/>
            <person name="Moran D.A.P."/>
            <person name="Tomita M."/>
            <person name="Numata K."/>
            <person name="Arakawa K."/>
        </authorList>
    </citation>
    <scope>NUCLEOTIDE SEQUENCE</scope>
</reference>
<evidence type="ECO:0000313" key="3">
    <source>
        <dbReference type="Proteomes" id="UP000887116"/>
    </source>
</evidence>
<feature type="region of interest" description="Disordered" evidence="1">
    <location>
        <begin position="274"/>
        <end position="294"/>
    </location>
</feature>
<feature type="compositionally biased region" description="Basic and acidic residues" evidence="1">
    <location>
        <begin position="274"/>
        <end position="283"/>
    </location>
</feature>
<feature type="compositionally biased region" description="Basic and acidic residues" evidence="1">
    <location>
        <begin position="515"/>
        <end position="550"/>
    </location>
</feature>
<proteinExistence type="predicted"/>
<feature type="region of interest" description="Disordered" evidence="1">
    <location>
        <begin position="345"/>
        <end position="376"/>
    </location>
</feature>
<evidence type="ECO:0000256" key="1">
    <source>
        <dbReference type="SAM" id="MobiDB-lite"/>
    </source>
</evidence>
<keyword evidence="3" id="KW-1185">Reference proteome</keyword>
<organism evidence="2 3">
    <name type="scientific">Trichonephila clavata</name>
    <name type="common">Joro spider</name>
    <name type="synonym">Nephila clavata</name>
    <dbReference type="NCBI Taxonomy" id="2740835"/>
    <lineage>
        <taxon>Eukaryota</taxon>
        <taxon>Metazoa</taxon>
        <taxon>Ecdysozoa</taxon>
        <taxon>Arthropoda</taxon>
        <taxon>Chelicerata</taxon>
        <taxon>Arachnida</taxon>
        <taxon>Araneae</taxon>
        <taxon>Araneomorphae</taxon>
        <taxon>Entelegynae</taxon>
        <taxon>Araneoidea</taxon>
        <taxon>Nephilidae</taxon>
        <taxon>Trichonephila</taxon>
    </lineage>
</organism>
<sequence length="550" mass="62436">MAVPCPFCNLLFSFSEYLHHECRAQNQQEFTPANTNDVLMSQNVSDAIQILDEIPLENLSVSEEQMEYMVADLFNDEADLGILDYNENKSRDETLHERGASLPDLNNFTNYRGIQRPSNQENLERNLNEPCISFGIRHPSENNAQSNVYFPMESPEFNEEQFSNMEINLRFDRNQPSVPAQYSQMHSSNSEMYAHFNENIPVVTNAVENKPLIVKDSIPQQTRFNQFNLNPKKYSERNPRNSDSVIRSSRVYEEPKEGDVGCAGERDSNILESHSGRDVRDKVLSPQSSNTCSTNTEVSIDIHCPECRVFLEYEPYVNHRFGNRGKCILNEPSTSPGVRQWKKKIKQNSERKQRNLDSVGGSNAVYEDPKHDPDECPRQRAANLIISETESHAQIKTAASNSSLVRCSGVHSEEAKSQQNIPGRPFRIKESNITKDKKRNRSGSVSEGIHESSVDNSFSANPKPVKHPANDTGEKPHRKRQVRKKLPGLSISNEENEIGCNANDKQKNRTGSVEEGFHETSVENNFNEKPKLMKDPANRTGEKPHVCEIL</sequence>
<dbReference type="AlphaFoldDB" id="A0A8X6KIC8"/>
<gene>
    <name evidence="2" type="ORF">TNCT_318331</name>
</gene>
<accession>A0A8X6KIC8</accession>
<feature type="compositionally biased region" description="Basic residues" evidence="1">
    <location>
        <begin position="476"/>
        <end position="485"/>
    </location>
</feature>
<protein>
    <submittedName>
        <fullName evidence="2">Uncharacterized protein</fullName>
    </submittedName>
</protein>